<organism evidence="1 2">
    <name type="scientific">Dyella jejuensis</name>
    <dbReference type="NCBI Taxonomy" id="1432009"/>
    <lineage>
        <taxon>Bacteria</taxon>
        <taxon>Pseudomonadati</taxon>
        <taxon>Pseudomonadota</taxon>
        <taxon>Gammaproteobacteria</taxon>
        <taxon>Lysobacterales</taxon>
        <taxon>Rhodanobacteraceae</taxon>
        <taxon>Dyella</taxon>
    </lineage>
</organism>
<proteinExistence type="predicted"/>
<keyword evidence="2" id="KW-1185">Reference proteome</keyword>
<protein>
    <submittedName>
        <fullName evidence="1">Uncharacterized protein</fullName>
    </submittedName>
</protein>
<accession>A0ABW8JIV1</accession>
<dbReference type="Proteomes" id="UP001620461">
    <property type="component" value="Unassembled WGS sequence"/>
</dbReference>
<evidence type="ECO:0000313" key="2">
    <source>
        <dbReference type="Proteomes" id="UP001620461"/>
    </source>
</evidence>
<dbReference type="RefSeq" id="WP_404547568.1">
    <property type="nucleotide sequence ID" value="NZ_JADIKJ010000012.1"/>
</dbReference>
<sequence>MASLVAQPYRLDHMFYAWHPHHSEEQQALYSNDRPVVVIHAVIDVVMVAREMAACSITDDAYRRTHPQTAVMLFVVKMLRMRSFNPDDLHLSVAP</sequence>
<reference evidence="1 2" key="1">
    <citation type="submission" date="2020-10" db="EMBL/GenBank/DDBJ databases">
        <title>Phylogeny of dyella-like bacteria.</title>
        <authorList>
            <person name="Fu J."/>
        </authorList>
    </citation>
    <scope>NUCLEOTIDE SEQUENCE [LARGE SCALE GENOMIC DNA]</scope>
    <source>
        <strain evidence="1 2">JP1</strain>
    </source>
</reference>
<dbReference type="EMBL" id="JADIKJ010000012">
    <property type="protein sequence ID" value="MFK2901037.1"/>
    <property type="molecule type" value="Genomic_DNA"/>
</dbReference>
<gene>
    <name evidence="1" type="ORF">ISP15_11875</name>
</gene>
<evidence type="ECO:0000313" key="1">
    <source>
        <dbReference type="EMBL" id="MFK2901037.1"/>
    </source>
</evidence>
<comment type="caution">
    <text evidence="1">The sequence shown here is derived from an EMBL/GenBank/DDBJ whole genome shotgun (WGS) entry which is preliminary data.</text>
</comment>
<name>A0ABW8JIV1_9GAMM</name>